<reference evidence="1" key="2">
    <citation type="journal article" date="2015" name="Data Brief">
        <title>Shoot transcriptome of the giant reed, Arundo donax.</title>
        <authorList>
            <person name="Barrero R.A."/>
            <person name="Guerrero F.D."/>
            <person name="Moolhuijzen P."/>
            <person name="Goolsby J.A."/>
            <person name="Tidwell J."/>
            <person name="Bellgard S.E."/>
            <person name="Bellgard M.I."/>
        </authorList>
    </citation>
    <scope>NUCLEOTIDE SEQUENCE</scope>
    <source>
        <tissue evidence="1">Shoot tissue taken approximately 20 cm above the soil surface</tissue>
    </source>
</reference>
<proteinExistence type="predicted"/>
<dbReference type="EMBL" id="GBRH01191066">
    <property type="protein sequence ID" value="JAE06830.1"/>
    <property type="molecule type" value="Transcribed_RNA"/>
</dbReference>
<accession>A0A0A9F1B4</accession>
<reference evidence="1" key="1">
    <citation type="submission" date="2014-09" db="EMBL/GenBank/DDBJ databases">
        <authorList>
            <person name="Magalhaes I.L.F."/>
            <person name="Oliveira U."/>
            <person name="Santos F.R."/>
            <person name="Vidigal T.H.D.A."/>
            <person name="Brescovit A.D."/>
            <person name="Santos A.J."/>
        </authorList>
    </citation>
    <scope>NUCLEOTIDE SEQUENCE</scope>
    <source>
        <tissue evidence="1">Shoot tissue taken approximately 20 cm above the soil surface</tissue>
    </source>
</reference>
<evidence type="ECO:0000313" key="1">
    <source>
        <dbReference type="EMBL" id="JAE06830.1"/>
    </source>
</evidence>
<name>A0A0A9F1B4_ARUDO</name>
<sequence>MSIPVVQCFAIDLISSVCVAKGGSIPGELASYP</sequence>
<dbReference type="AlphaFoldDB" id="A0A0A9F1B4"/>
<protein>
    <submittedName>
        <fullName evidence="1">Uncharacterized protein</fullName>
    </submittedName>
</protein>
<organism evidence="1">
    <name type="scientific">Arundo donax</name>
    <name type="common">Giant reed</name>
    <name type="synonym">Donax arundinaceus</name>
    <dbReference type="NCBI Taxonomy" id="35708"/>
    <lineage>
        <taxon>Eukaryota</taxon>
        <taxon>Viridiplantae</taxon>
        <taxon>Streptophyta</taxon>
        <taxon>Embryophyta</taxon>
        <taxon>Tracheophyta</taxon>
        <taxon>Spermatophyta</taxon>
        <taxon>Magnoliopsida</taxon>
        <taxon>Liliopsida</taxon>
        <taxon>Poales</taxon>
        <taxon>Poaceae</taxon>
        <taxon>PACMAD clade</taxon>
        <taxon>Arundinoideae</taxon>
        <taxon>Arundineae</taxon>
        <taxon>Arundo</taxon>
    </lineage>
</organism>